<dbReference type="GO" id="GO:0008236">
    <property type="term" value="F:serine-type peptidase activity"/>
    <property type="evidence" value="ECO:0007669"/>
    <property type="project" value="UniProtKB-KW"/>
</dbReference>
<dbReference type="EMBL" id="KT347600">
    <property type="protein sequence ID" value="ALF34571.1"/>
    <property type="molecule type" value="Genomic_DNA"/>
</dbReference>
<dbReference type="PATRIC" id="fig|562.7997.peg.3066"/>
<evidence type="ECO:0000313" key="34">
    <source>
        <dbReference type="Proteomes" id="UP000663166"/>
    </source>
</evidence>
<evidence type="ECO:0000313" key="14">
    <source>
        <dbReference type="EMBL" id="EFH6650508.1"/>
    </source>
</evidence>
<evidence type="ECO:0000313" key="19">
    <source>
        <dbReference type="EMBL" id="MDA4176002.1"/>
    </source>
</evidence>
<dbReference type="InterPro" id="IPR047272">
    <property type="entry name" value="S49_SppA_C"/>
</dbReference>
<feature type="region of interest" description="Disordered" evidence="5">
    <location>
        <begin position="149"/>
        <end position="171"/>
    </location>
</feature>
<geneLocation type="plasmid" evidence="25">
    <name>p14ec029b</name>
</geneLocation>
<evidence type="ECO:0000313" key="15">
    <source>
        <dbReference type="EMBL" id="EFM0518663.1"/>
    </source>
</evidence>
<dbReference type="EMBL" id="CP031547">
    <property type="protein sequence ID" value="AXO09981.1"/>
    <property type="molecule type" value="Genomic_DNA"/>
</dbReference>
<evidence type="ECO:0000313" key="11">
    <source>
        <dbReference type="EMBL" id="BCG39501.1"/>
    </source>
</evidence>
<dbReference type="EMBL" id="ROAL01000034">
    <property type="protein sequence ID" value="MIB63427.1"/>
    <property type="molecule type" value="Genomic_DNA"/>
</dbReference>
<dbReference type="EMBL" id="AATJQG010000043">
    <property type="protein sequence ID" value="EFM0518663.1"/>
    <property type="molecule type" value="Genomic_DNA"/>
</dbReference>
<reference evidence="23" key="11">
    <citation type="submission" date="2021-02" db="EMBL/GenBank/DDBJ databases">
        <title>Co-localization of colistin and carbapenem -resistance genes on a novel transferable IncHI2 plasmid in Escherichia coli from chicken-origin.</title>
        <authorList>
            <person name="Hoffmann M."/>
            <person name="Balkey M."/>
            <person name="Ronco T."/>
            <person name="Hendriksen R.S."/>
        </authorList>
    </citation>
    <scope>NUCLEOTIDE SEQUENCE</scope>
    <source>
        <strain evidence="23">CFSAN083829</strain>
        <plasmid evidence="23">pCFSAN083829_1</plasmid>
    </source>
</reference>
<keyword evidence="4" id="KW-0720">Serine protease</keyword>
<dbReference type="Proteomes" id="UP000530628">
    <property type="component" value="Unassembled WGS sequence"/>
</dbReference>
<dbReference type="Proteomes" id="UP000870292">
    <property type="component" value="Unassembled WGS sequence"/>
</dbReference>
<dbReference type="EMBL" id="JAOVKC010000010">
    <property type="protein sequence ID" value="MCV5622249.1"/>
    <property type="molecule type" value="Genomic_DNA"/>
</dbReference>
<evidence type="ECO:0000313" key="31">
    <source>
        <dbReference type="Proteomes" id="UP000530628"/>
    </source>
</evidence>
<dbReference type="EMBL" id="JASMQD010000002">
    <property type="protein sequence ID" value="MDK2698010.1"/>
    <property type="molecule type" value="Genomic_DNA"/>
</dbReference>
<geneLocation type="plasmid" evidence="8">
    <name>pWJ1</name>
</geneLocation>
<evidence type="ECO:0000256" key="4">
    <source>
        <dbReference type="ARBA" id="ARBA00022825"/>
    </source>
</evidence>
<evidence type="ECO:0000313" key="16">
    <source>
        <dbReference type="EMBL" id="HAZ7494693.1"/>
    </source>
</evidence>
<dbReference type="Proteomes" id="UP000271175">
    <property type="component" value="Unassembled WGS sequence"/>
</dbReference>
<dbReference type="Proteomes" id="UP000533284">
    <property type="component" value="Unassembled WGS sequence"/>
</dbReference>
<dbReference type="PANTHER" id="PTHR42987:SF8">
    <property type="entry name" value="PROTEINASE"/>
    <property type="match status" value="1"/>
</dbReference>
<geneLocation type="plasmid" evidence="10">
    <name>unnamed1</name>
</geneLocation>
<dbReference type="EMBL" id="LT985297">
    <property type="protein sequence ID" value="SPE02872.1"/>
    <property type="molecule type" value="Genomic_DNA"/>
</dbReference>
<evidence type="ECO:0000313" key="8">
    <source>
        <dbReference type="EMBL" id="ASF81957.1"/>
    </source>
</evidence>
<dbReference type="InterPro" id="IPR002142">
    <property type="entry name" value="Peptidase_S49"/>
</dbReference>
<accession>A0A236MYP5</accession>
<evidence type="ECO:0000313" key="30">
    <source>
        <dbReference type="Proteomes" id="UP000528504"/>
    </source>
</evidence>
<dbReference type="Proteomes" id="UP000868636">
    <property type="component" value="Unassembled WGS sequence"/>
</dbReference>
<dbReference type="Proteomes" id="UP000234238">
    <property type="component" value="Plasmid p14EC029b"/>
</dbReference>
<dbReference type="EMBL" id="CP070394">
    <property type="protein sequence ID" value="QSA00245.1"/>
    <property type="molecule type" value="Genomic_DNA"/>
</dbReference>
<evidence type="ECO:0000256" key="3">
    <source>
        <dbReference type="ARBA" id="ARBA00022801"/>
    </source>
</evidence>
<dbReference type="PANTHER" id="PTHR42987">
    <property type="entry name" value="PEPTIDASE S49"/>
    <property type="match status" value="1"/>
</dbReference>
<geneLocation type="plasmid" evidence="7">
    <name>pEC5207</name>
</geneLocation>
<evidence type="ECO:0000313" key="23">
    <source>
        <dbReference type="EMBL" id="QSA00245.1"/>
    </source>
</evidence>
<geneLocation type="plasmid" evidence="29">
    <name>pmty18780-1_lnchi2 dna</name>
</geneLocation>
<keyword evidence="3" id="KW-0378">Hydrolase</keyword>
<reference evidence="14 31" key="9">
    <citation type="submission" date="2019-11" db="EMBL/GenBank/DDBJ databases">
        <authorList>
            <consortium name="GenomeTrakr network: Whole genome sequencing for foodborne pathogen traceback"/>
        </authorList>
    </citation>
    <scope>NUCLEOTIDE SEQUENCE [LARGE SCALE GENOMIC DNA]</scope>
    <source>
        <strain evidence="15 30">AZ-TG60901</strain>
        <strain evidence="12 32">PSU-1847</strain>
        <strain evidence="14 31">PSU-2072</strain>
    </source>
</reference>
<protein>
    <submittedName>
        <fullName evidence="7 11">Peptidase</fullName>
    </submittedName>
    <submittedName>
        <fullName evidence="24">Putative signal peptide peptidase</fullName>
    </submittedName>
    <submittedName>
        <fullName evidence="14">S49 family peptidase</fullName>
    </submittedName>
</protein>
<reference evidence="19" key="13">
    <citation type="submission" date="2022-08" db="EMBL/GenBank/DDBJ databases">
        <title>Genome sequencing of human pathogens.</title>
        <authorList>
            <person name="Cao X."/>
        </authorList>
    </citation>
    <scope>NUCLEOTIDE SEQUENCE</scope>
    <source>
        <strain evidence="19">EC16126</strain>
    </source>
</reference>
<reference evidence="16" key="4">
    <citation type="journal article" date="2018" name="Genome Biol.">
        <title>SKESA: strategic k-mer extension for scrupulous assemblies.</title>
        <authorList>
            <person name="Souvorov A."/>
            <person name="Agarwala R."/>
            <person name="Lipman D.J."/>
        </authorList>
    </citation>
    <scope>NUCLEOTIDE SEQUENCE</scope>
    <source>
        <strain evidence="17">Escherichia coli</strain>
        <strain evidence="16">SJP41</strain>
    </source>
</reference>
<evidence type="ECO:0000313" key="26">
    <source>
        <dbReference type="Proteomes" id="UP000256244"/>
    </source>
</evidence>
<dbReference type="Pfam" id="PF01343">
    <property type="entry name" value="Peptidase_S49"/>
    <property type="match status" value="1"/>
</dbReference>
<dbReference type="Proteomes" id="UP001208624">
    <property type="component" value="Unassembled WGS sequence"/>
</dbReference>
<geneLocation type="plasmid" evidence="11">
    <name>pMTY18780-1_lncHI2</name>
</geneLocation>
<evidence type="ECO:0000313" key="10">
    <source>
        <dbReference type="EMBL" id="AXO09981.1"/>
    </source>
</evidence>
<keyword evidence="7" id="KW-0614">Plasmid</keyword>
<dbReference type="Gene3D" id="3.90.226.10">
    <property type="entry name" value="2-enoyl-CoA Hydratase, Chain A, domain 1"/>
    <property type="match status" value="1"/>
</dbReference>
<dbReference type="Proteomes" id="UP001211064">
    <property type="component" value="Unassembled WGS sequence"/>
</dbReference>
<dbReference type="CDD" id="cd07023">
    <property type="entry name" value="S49_Sppa_N_C"/>
    <property type="match status" value="1"/>
</dbReference>
<evidence type="ECO:0000313" key="18">
    <source>
        <dbReference type="EMBL" id="MCV5622249.1"/>
    </source>
</evidence>
<organism evidence="14 31">
    <name type="scientific">Escherichia coli</name>
    <dbReference type="NCBI Taxonomy" id="562"/>
    <lineage>
        <taxon>Bacteria</taxon>
        <taxon>Pseudomonadati</taxon>
        <taxon>Pseudomonadota</taxon>
        <taxon>Gammaproteobacteria</taxon>
        <taxon>Enterobacterales</taxon>
        <taxon>Enterobacteriaceae</taxon>
        <taxon>Escherichia</taxon>
    </lineage>
</organism>
<dbReference type="InterPro" id="IPR029045">
    <property type="entry name" value="ClpP/crotonase-like_dom_sf"/>
</dbReference>
<dbReference type="EMBL" id="AASWOY010000045">
    <property type="protein sequence ID" value="EFH6650508.1"/>
    <property type="molecule type" value="Genomic_DNA"/>
</dbReference>
<evidence type="ECO:0000259" key="6">
    <source>
        <dbReference type="Pfam" id="PF01343"/>
    </source>
</evidence>
<evidence type="ECO:0000256" key="2">
    <source>
        <dbReference type="ARBA" id="ARBA00022670"/>
    </source>
</evidence>
<dbReference type="AlphaFoldDB" id="A0A0B1N5Z5"/>
<gene>
    <name evidence="15" type="ORF">CF22_004773</name>
    <name evidence="9" type="ORF">CR538_27265</name>
    <name evidence="21" type="ORF">D9E49_24045</name>
    <name evidence="10" type="ORF">DS732_27545</name>
    <name evidence="22" type="ORF">E4K51_21995</name>
    <name evidence="12" type="ORF">FJQ40_17145</name>
    <name evidence="13" type="ORF">GAJ12_08475</name>
    <name evidence="14" type="ORF">GNW61_17415</name>
    <name evidence="17" type="ORF">J0541_004502</name>
    <name evidence="16" type="ORF">J8F57_005013</name>
    <name evidence="23" type="ORF">JNP96_28685</name>
    <name evidence="19" type="ORF">NY836_00885</name>
    <name evidence="18" type="ORF">OFN31_10730</name>
    <name evidence="20" type="ORF">QO046_27530</name>
    <name evidence="24" type="ORF">RCS77_P0032</name>
    <name evidence="11" type="ORF">TUM18780_46630</name>
</gene>
<evidence type="ECO:0000313" key="24">
    <source>
        <dbReference type="EMBL" id="SPE02872.1"/>
    </source>
</evidence>
<evidence type="ECO:0000313" key="28">
    <source>
        <dbReference type="Proteomes" id="UP000460351"/>
    </source>
</evidence>
<dbReference type="EMBL" id="DADUEU010000039">
    <property type="protein sequence ID" value="HBB1575501.1"/>
    <property type="molecule type" value="Genomic_DNA"/>
</dbReference>
<evidence type="ECO:0000313" key="13">
    <source>
        <dbReference type="EMBL" id="EFH6165077.1"/>
    </source>
</evidence>
<evidence type="ECO:0000313" key="12">
    <source>
        <dbReference type="EMBL" id="EFB1699120.1"/>
    </source>
</evidence>
<reference evidence="10 26" key="6">
    <citation type="submission" date="2018-08" db="EMBL/GenBank/DDBJ databases">
        <title>Complete genome sequencing and genomic characterization of five Escherichia coli strains co-producing MCR-1 and ESBLs from different origins in China.</title>
        <authorList>
            <person name="Bai L."/>
        </authorList>
    </citation>
    <scope>NUCLEOTIDE SEQUENCE [LARGE SCALE GENOMIC DNA]</scope>
    <source>
        <strain evidence="10">Cq9</strain>
        <strain evidence="26">cq9</strain>
        <plasmid evidence="26">Plasmid unnamed1</plasmid>
        <plasmid evidence="10">unnamed1</plasmid>
    </source>
</reference>
<evidence type="ECO:0000313" key="20">
    <source>
        <dbReference type="EMBL" id="MDK2698010.1"/>
    </source>
</evidence>
<dbReference type="GO" id="GO:0006508">
    <property type="term" value="P:proteolysis"/>
    <property type="evidence" value="ECO:0007669"/>
    <property type="project" value="UniProtKB-KW"/>
</dbReference>
<dbReference type="GeneID" id="91975260"/>
<dbReference type="Proteomes" id="UP000663166">
    <property type="component" value="Plasmid pCFSAN083829_1"/>
</dbReference>
<geneLocation type="plasmid" evidence="9">
    <name>p14EC029b</name>
</geneLocation>
<dbReference type="EMBL" id="JANWOR010000077">
    <property type="protein sequence ID" value="MDA4176002.1"/>
    <property type="molecule type" value="Genomic_DNA"/>
</dbReference>
<evidence type="ECO:0000313" key="25">
    <source>
        <dbReference type="Proteomes" id="UP000234238"/>
    </source>
</evidence>
<dbReference type="EMBL" id="DADPIR010000067">
    <property type="protein sequence ID" value="HAZ7494693.1"/>
    <property type="molecule type" value="Genomic_DNA"/>
</dbReference>
<evidence type="ECO:0000313" key="7">
    <source>
        <dbReference type="EMBL" id="ALF34571.1"/>
    </source>
</evidence>
<comment type="similarity">
    <text evidence="1">Belongs to the peptidase S49 family.</text>
</comment>
<geneLocation type="plasmid" evidence="24">
    <name>RCS77_p</name>
</geneLocation>
<dbReference type="EMBL" id="AASWKX010000007">
    <property type="protein sequence ID" value="EFH6165077.1"/>
    <property type="molecule type" value="Genomic_DNA"/>
</dbReference>
<feature type="compositionally biased region" description="Basic and acidic residues" evidence="5">
    <location>
        <begin position="152"/>
        <end position="167"/>
    </location>
</feature>
<dbReference type="EMBL" id="KY924928">
    <property type="protein sequence ID" value="ASF81957.1"/>
    <property type="molecule type" value="Genomic_DNA"/>
</dbReference>
<dbReference type="SUPFAM" id="SSF52096">
    <property type="entry name" value="ClpP/crotonase"/>
    <property type="match status" value="2"/>
</dbReference>
<dbReference type="EMBL" id="AASDBN010000036">
    <property type="protein sequence ID" value="EFB1699120.1"/>
    <property type="molecule type" value="Genomic_DNA"/>
</dbReference>
<dbReference type="Proteomes" id="UP000537181">
    <property type="component" value="Unassembled WGS sequence"/>
</dbReference>
<dbReference type="Proteomes" id="UP000509260">
    <property type="component" value="Plasmid pMTY18780-1_lncHI2"/>
</dbReference>
<evidence type="ECO:0000256" key="5">
    <source>
        <dbReference type="SAM" id="MobiDB-lite"/>
    </source>
</evidence>
<evidence type="ECO:0000313" key="22">
    <source>
        <dbReference type="EMBL" id="MQS32780.1"/>
    </source>
</evidence>
<geneLocation type="plasmid" evidence="23 34">
    <name>pCFSAN083829_1</name>
</geneLocation>
<dbReference type="Proteomes" id="UP000460351">
    <property type="component" value="Unassembled WGS sequence"/>
</dbReference>
<evidence type="ECO:0000313" key="32">
    <source>
        <dbReference type="Proteomes" id="UP000533284"/>
    </source>
</evidence>
<accession>A0A0B1N5Z5</accession>
<evidence type="ECO:0000313" key="33">
    <source>
        <dbReference type="Proteomes" id="UP000537181"/>
    </source>
</evidence>
<reference evidence="8" key="2">
    <citation type="journal article" date="2017" name="MBio">
        <title>Novel Plasmid-Mediated Colistin Resistance Gene mcr-3 in Escherichia coli.</title>
        <authorList>
            <person name="Yin W."/>
            <person name="Li H."/>
            <person name="Shen Y."/>
            <person name="Liu Z."/>
            <person name="Wang S."/>
            <person name="Shen Z."/>
            <person name="Zhang R."/>
            <person name="Walsh T."/>
            <person name="Shen J."/>
            <person name="Wang Y."/>
        </authorList>
    </citation>
    <scope>NUCLEOTIDE SEQUENCE</scope>
    <source>
        <strain evidence="8">WJ1</strain>
        <plasmid evidence="8">pWJ1</plasmid>
    </source>
</reference>
<reference evidence="16" key="12">
    <citation type="submission" date="2021-03" db="EMBL/GenBank/DDBJ databases">
        <authorList>
            <consortium name="NCBI Pathogen Detection Project"/>
        </authorList>
    </citation>
    <scope>NUCLEOTIDE SEQUENCE</scope>
    <source>
        <strain evidence="17">Escherichia coli</strain>
        <strain evidence="16">SJP41</strain>
    </source>
</reference>
<reference evidence="24" key="5">
    <citation type="submission" date="2018-02" db="EMBL/GenBank/DDBJ databases">
        <authorList>
            <person name="Cohen D.B."/>
            <person name="Kent A.D."/>
        </authorList>
    </citation>
    <scope>NUCLEOTIDE SEQUENCE</scope>
    <source>
        <strain evidence="24">B4-25</strain>
        <plasmid evidence="24">RCS77_p</plasmid>
    </source>
</reference>
<dbReference type="EMBL" id="AP023198">
    <property type="protein sequence ID" value="BCG39501.1"/>
    <property type="molecule type" value="Genomic_DNA"/>
</dbReference>
<dbReference type="Proteomes" id="UP000528504">
    <property type="component" value="Unassembled WGS sequence"/>
</dbReference>
<reference evidence="22 28" key="8">
    <citation type="journal article" date="2019" name="Microorganisms">
        <title>Characteristics of Carbapenem-Resistant and Colistin-Resistant Escherichia coli Co-Producing NDM-1 and MCR-1 from Pig Farms in China.</title>
        <authorList>
            <person name="Peng Z."/>
            <person name="Li X."/>
            <person name="Hu Z."/>
            <person name="Li Z."/>
            <person name="Lv Y."/>
            <person name="Lei M."/>
            <person name="Wu B."/>
            <person name="Chen H."/>
            <person name="Wang X."/>
        </authorList>
    </citation>
    <scope>NUCLEOTIDE SEQUENCE [LARGE SCALE GENOMIC DNA]</scope>
    <source>
        <strain evidence="22 28">RXD010</strain>
    </source>
</reference>
<reference evidence="18" key="15">
    <citation type="submission" date="2023-06" db="EMBL/GenBank/DDBJ databases">
        <title>Deciphering the underlying mechanisms mediating the transmission of blaNDM gene from human to animals in China.</title>
        <authorList>
            <person name="Chen K."/>
            <person name="Chen S."/>
        </authorList>
    </citation>
    <scope>NUCLEOTIDE SEQUENCE</scope>
    <source>
        <strain evidence="18">1199</strain>
    </source>
</reference>
<evidence type="ECO:0000313" key="29">
    <source>
        <dbReference type="Proteomes" id="UP000509260"/>
    </source>
</evidence>
<evidence type="ECO:0000313" key="27">
    <source>
        <dbReference type="Proteomes" id="UP000271175"/>
    </source>
</evidence>
<reference evidence="11 29" key="10">
    <citation type="submission" date="2020-06" db="EMBL/GenBank/DDBJ databases">
        <title>Whole-genome sequencing of blaNDM-5 positive Escherichia coli isolated from a Japanese patient with no history of travel abroad.</title>
        <authorList>
            <person name="Ito Y."/>
            <person name="Aoki K."/>
            <person name="Nakayama N."/>
            <person name="Ohtsuka M."/>
            <person name="Ota M."/>
            <person name="Kaneko N."/>
            <person name="Yoshida M."/>
            <person name="Ishii Y."/>
            <person name="Tateda K."/>
            <person name="Matsuse H."/>
        </authorList>
    </citation>
    <scope>NUCLEOTIDE SEQUENCE [LARGE SCALE GENOMIC DNA]</scope>
    <source>
        <strain evidence="11 29">TUM18780</strain>
        <plasmid evidence="11">pMTY18780-1_lncHI2</plasmid>
        <plasmid evidence="29">pmty18780-1_lnchi2 dna</plasmid>
    </source>
</reference>
<reference evidence="9 25" key="3">
    <citation type="submission" date="2017-10" db="EMBL/GenBank/DDBJ databases">
        <title>mcr-1 positive E.coli isolates in China.</title>
        <authorList>
            <person name="Li B."/>
            <person name="Wang X."/>
        </authorList>
    </citation>
    <scope>NUCLEOTIDE SEQUENCE [LARGE SCALE GENOMIC DNA]</scope>
    <source>
        <strain evidence="9 25">14EC029</strain>
        <plasmid evidence="9">p14EC029b</plasmid>
        <plasmid evidence="25">p14ec029b</plasmid>
    </source>
</reference>
<evidence type="ECO:0000256" key="1">
    <source>
        <dbReference type="ARBA" id="ARBA00008683"/>
    </source>
</evidence>
<proteinExistence type="inferred from homology"/>
<reference evidence="21 27" key="7">
    <citation type="submission" date="2018-10" db="EMBL/GenBank/DDBJ databases">
        <authorList>
            <consortium name="NARMS: The National Antimicrobial Resistance Monitoring System"/>
        </authorList>
    </citation>
    <scope>NUCLEOTIDE SEQUENCE [LARGE SCALE GENOMIC DNA]</scope>
    <source>
        <strain evidence="21 27">CVM N17EC0276</strain>
        <strain evidence="13 33">CVM N19EC0596</strain>
    </source>
</reference>
<evidence type="ECO:0000313" key="17">
    <source>
        <dbReference type="EMBL" id="HBB1575501.1"/>
    </source>
</evidence>
<dbReference type="EMBL" id="CP024143">
    <property type="protein sequence ID" value="AUK03988.1"/>
    <property type="molecule type" value="Genomic_DNA"/>
</dbReference>
<feature type="domain" description="Peptidase S49" evidence="6">
    <location>
        <begin position="188"/>
        <end position="338"/>
    </location>
</feature>
<reference evidence="7" key="1">
    <citation type="journal article" date="2015" name="Front. Microbiol.">
        <title>Prevalence of extended-spectrum cephalosporin-resistant in a farrowing farm: ST1121 clone harboring IncHI2 plasmid contributes to the dissemination of.</title>
        <authorList>
            <person name="Deng H."/>
            <person name="Si H.B."/>
            <person name="Zeng S.Y."/>
            <person name="Sun J."/>
            <person name="Fang L.X."/>
            <person name="Yang R.S."/>
            <person name="Liu Y.H."/>
            <person name="Liao X.P."/>
        </authorList>
    </citation>
    <scope>NUCLEOTIDE SEQUENCE</scope>
    <source>
        <strain evidence="7">EC5207</strain>
        <plasmid evidence="7">pEC5207</plasmid>
    </source>
</reference>
<evidence type="ECO:0000313" key="9">
    <source>
        <dbReference type="EMBL" id="AUK03988.1"/>
    </source>
</evidence>
<dbReference type="Gene3D" id="6.20.330.10">
    <property type="match status" value="1"/>
</dbReference>
<dbReference type="RefSeq" id="WP_000952983.1">
    <property type="nucleotide sequence ID" value="NZ_AP022541.1"/>
</dbReference>
<dbReference type="Proteomes" id="UP000256244">
    <property type="component" value="Plasmid unnamed1"/>
</dbReference>
<dbReference type="Proteomes" id="UP001223829">
    <property type="component" value="Unassembled WGS sequence"/>
</dbReference>
<dbReference type="EMBL" id="SQQU01000040">
    <property type="protein sequence ID" value="MQS32780.1"/>
    <property type="molecule type" value="Genomic_DNA"/>
</dbReference>
<name>A0A0B1N5Z5_ECOLX</name>
<reference evidence="20" key="14">
    <citation type="submission" date="2023-05" db="EMBL/GenBank/DDBJ databases">
        <title>Efficient inhibition of multidrug-resistant Escherichia coli by a new antibiotic combination.</title>
        <authorList>
            <person name="Lin T."/>
        </authorList>
    </citation>
    <scope>NUCLEOTIDE SEQUENCE</scope>
    <source>
        <strain evidence="20">YmmD45</strain>
    </source>
</reference>
<evidence type="ECO:0000313" key="21">
    <source>
        <dbReference type="EMBL" id="MIB63427.1"/>
    </source>
</evidence>
<keyword evidence="2" id="KW-0645">Protease</keyword>
<sequence length="393" mass="42892">MLSSKKRKSPTNIKESLNDNADRFYKMFRIHTTAKVAMSLIAMTAVGFSFYNLYEQWQDAEGKKDHIAVIRISGEMGTGSETGDGTVIATALAKAYNNPHAKAVIIEAESGGGGPSDAIIIYRQINALKNHQPQIERVSDAGCSLSSVAADKSNKTGSTERGDEARSKQNSLEVLSSGTGRFFSDIADSYKPIIVSVKGICASACYYAVSPADAIYADSNALIGSIGVRMDHWNLSEIMSTVGVKNEPLTAGEFKDALDPFHPLSDSTREFMQKEILNTMHEKFITDVELGRGKKLLSRHDADAVSLYSGRVWPTPQAVKYGLVDGDLTSVEIRTRLSKMYSTDTFKNYNEPHRNLRSALGMLMSLSSNIESLTGTTTRLVESVNATSYPSVR</sequence>